<dbReference type="PRINTS" id="PR00111">
    <property type="entry name" value="ABHYDROLASE"/>
</dbReference>
<dbReference type="RefSeq" id="WP_201374703.1">
    <property type="nucleotide sequence ID" value="NZ_BNJG01000003.1"/>
</dbReference>
<reference evidence="2 3" key="1">
    <citation type="journal article" date="2021" name="Int. J. Syst. Evol. Microbiol.">
        <title>Reticulibacter mediterranei gen. nov., sp. nov., within the new family Reticulibacteraceae fam. nov., and Ktedonospora formicarum gen. nov., sp. nov., Ktedonobacter robiniae sp. nov., Dictyobacter formicarum sp. nov. and Dictyobacter arantiisoli sp. nov., belonging to the class Ktedonobacteria.</title>
        <authorList>
            <person name="Yabe S."/>
            <person name="Zheng Y."/>
            <person name="Wang C.M."/>
            <person name="Sakai Y."/>
            <person name="Abe K."/>
            <person name="Yokota A."/>
            <person name="Donadio S."/>
            <person name="Cavaletti L."/>
            <person name="Monciardini P."/>
        </authorList>
    </citation>
    <scope>NUCLEOTIDE SEQUENCE [LARGE SCALE GENOMIC DNA]</scope>
    <source>
        <strain evidence="2 3">SOSP1-30</strain>
    </source>
</reference>
<protein>
    <submittedName>
        <fullName evidence="2">Dihydrolipoamide acetyltransferase</fullName>
    </submittedName>
</protein>
<dbReference type="Proteomes" id="UP000654345">
    <property type="component" value="Unassembled WGS sequence"/>
</dbReference>
<sequence>MNATRQKSKIITRSVEIEGYPIHYRVIGEDMTQEAIILVHGLSGSTLWWTHNIFALAQDYRVYLIDLPGFGTMRRLARQFTLAKAATWVLAWMKAVGIERAHLVGHSMGGYICMHLAATYPERVMRMILVSPAVQPQFHSILGYMRPLILSTRYVRPTFLPLLLYDALRAGPRLLLRATRDLILLDLNEELSTICQPTLLVWGEHDIVVPLTTGIQLRQTLPNAQLLILQKAGHVSMFDRPLVFNQAALAFLQGDLVGS</sequence>
<evidence type="ECO:0000313" key="2">
    <source>
        <dbReference type="EMBL" id="GHO58408.1"/>
    </source>
</evidence>
<gene>
    <name evidence="2" type="ORF">KSB_68830</name>
</gene>
<dbReference type="Gene3D" id="3.40.50.1820">
    <property type="entry name" value="alpha/beta hydrolase"/>
    <property type="match status" value="1"/>
</dbReference>
<dbReference type="EMBL" id="BNJG01000003">
    <property type="protein sequence ID" value="GHO58408.1"/>
    <property type="molecule type" value="Genomic_DNA"/>
</dbReference>
<dbReference type="InterPro" id="IPR000073">
    <property type="entry name" value="AB_hydrolase_1"/>
</dbReference>
<comment type="caution">
    <text evidence="2">The sequence shown here is derived from an EMBL/GenBank/DDBJ whole genome shotgun (WGS) entry which is preliminary data.</text>
</comment>
<dbReference type="PANTHER" id="PTHR43798">
    <property type="entry name" value="MONOACYLGLYCEROL LIPASE"/>
    <property type="match status" value="1"/>
</dbReference>
<organism evidence="2 3">
    <name type="scientific">Ktedonobacter robiniae</name>
    <dbReference type="NCBI Taxonomy" id="2778365"/>
    <lineage>
        <taxon>Bacteria</taxon>
        <taxon>Bacillati</taxon>
        <taxon>Chloroflexota</taxon>
        <taxon>Ktedonobacteria</taxon>
        <taxon>Ktedonobacterales</taxon>
        <taxon>Ktedonobacteraceae</taxon>
        <taxon>Ktedonobacter</taxon>
    </lineage>
</organism>
<proteinExistence type="predicted"/>
<dbReference type="InterPro" id="IPR029058">
    <property type="entry name" value="AB_hydrolase_fold"/>
</dbReference>
<feature type="domain" description="AB hydrolase-1" evidence="1">
    <location>
        <begin position="35"/>
        <end position="135"/>
    </location>
</feature>
<keyword evidence="3" id="KW-1185">Reference proteome</keyword>
<name>A0ABQ3V065_9CHLR</name>
<dbReference type="Pfam" id="PF00561">
    <property type="entry name" value="Abhydrolase_1"/>
    <property type="match status" value="2"/>
</dbReference>
<evidence type="ECO:0000313" key="3">
    <source>
        <dbReference type="Proteomes" id="UP000654345"/>
    </source>
</evidence>
<dbReference type="InterPro" id="IPR050266">
    <property type="entry name" value="AB_hydrolase_sf"/>
</dbReference>
<accession>A0ABQ3V065</accession>
<feature type="domain" description="AB hydrolase-1" evidence="1">
    <location>
        <begin position="189"/>
        <end position="241"/>
    </location>
</feature>
<dbReference type="SUPFAM" id="SSF53474">
    <property type="entry name" value="alpha/beta-Hydrolases"/>
    <property type="match status" value="1"/>
</dbReference>
<evidence type="ECO:0000259" key="1">
    <source>
        <dbReference type="Pfam" id="PF00561"/>
    </source>
</evidence>